<dbReference type="STRING" id="1121279.SAMN02745887_02982"/>
<evidence type="ECO:0000313" key="3">
    <source>
        <dbReference type="Proteomes" id="UP000186513"/>
    </source>
</evidence>
<evidence type="ECO:0000313" key="2">
    <source>
        <dbReference type="EMBL" id="SFZ78437.1"/>
    </source>
</evidence>
<keyword evidence="3" id="KW-1185">Reference proteome</keyword>
<name>A0A1K2HP16_9NEIS</name>
<feature type="transmembrane region" description="Helical" evidence="1">
    <location>
        <begin position="37"/>
        <end position="55"/>
    </location>
</feature>
<protein>
    <submittedName>
        <fullName evidence="2">Uncharacterized protein</fullName>
    </submittedName>
</protein>
<dbReference type="AlphaFoldDB" id="A0A1K2HP16"/>
<organism evidence="2 3">
    <name type="scientific">Chitinimonas taiwanensis DSM 18899</name>
    <dbReference type="NCBI Taxonomy" id="1121279"/>
    <lineage>
        <taxon>Bacteria</taxon>
        <taxon>Pseudomonadati</taxon>
        <taxon>Pseudomonadota</taxon>
        <taxon>Betaproteobacteria</taxon>
        <taxon>Neisseriales</taxon>
        <taxon>Chitinibacteraceae</taxon>
        <taxon>Chitinimonas</taxon>
    </lineage>
</organism>
<accession>A0A1K2HP16</accession>
<reference evidence="2 3" key="1">
    <citation type="submission" date="2016-11" db="EMBL/GenBank/DDBJ databases">
        <authorList>
            <person name="Jaros S."/>
            <person name="Januszkiewicz K."/>
            <person name="Wedrychowicz H."/>
        </authorList>
    </citation>
    <scope>NUCLEOTIDE SEQUENCE [LARGE SCALE GENOMIC DNA]</scope>
    <source>
        <strain evidence="2 3">DSM 18899</strain>
    </source>
</reference>
<gene>
    <name evidence="2" type="ORF">SAMN02745887_02982</name>
</gene>
<sequence length="60" mass="7180">MFLLLRILFVVLLVLWAFFRWKEKSTAELRWQRRRHAVQWVAAGVAVIIVIGLFIERLLS</sequence>
<dbReference type="Proteomes" id="UP000186513">
    <property type="component" value="Unassembled WGS sequence"/>
</dbReference>
<dbReference type="RefSeq" id="WP_072429470.1">
    <property type="nucleotide sequence ID" value="NZ_FPKR01000012.1"/>
</dbReference>
<dbReference type="EMBL" id="FPKR01000012">
    <property type="protein sequence ID" value="SFZ78437.1"/>
    <property type="molecule type" value="Genomic_DNA"/>
</dbReference>
<keyword evidence="1" id="KW-0472">Membrane</keyword>
<evidence type="ECO:0000256" key="1">
    <source>
        <dbReference type="SAM" id="Phobius"/>
    </source>
</evidence>
<proteinExistence type="predicted"/>
<keyword evidence="1" id="KW-1133">Transmembrane helix</keyword>
<keyword evidence="1" id="KW-0812">Transmembrane</keyword>